<feature type="region of interest" description="Disordered" evidence="1">
    <location>
        <begin position="1"/>
        <end position="116"/>
    </location>
</feature>
<feature type="domain" description="Endonuclease/exonuclease/phosphatase" evidence="2">
    <location>
        <begin position="1315"/>
        <end position="1562"/>
    </location>
</feature>
<evidence type="ECO:0000313" key="4">
    <source>
        <dbReference type="Proteomes" id="UP000001449"/>
    </source>
</evidence>
<dbReference type="InterPro" id="IPR036397">
    <property type="entry name" value="RNaseH_sf"/>
</dbReference>
<dbReference type="GO" id="GO:0003824">
    <property type="term" value="F:catalytic activity"/>
    <property type="evidence" value="ECO:0007669"/>
    <property type="project" value="InterPro"/>
</dbReference>
<evidence type="ECO:0000256" key="1">
    <source>
        <dbReference type="SAM" id="MobiDB-lite"/>
    </source>
</evidence>
<dbReference type="eggNOG" id="ENOG502QY8X">
    <property type="taxonomic scope" value="Eukaryota"/>
</dbReference>
<keyword evidence="4" id="KW-1185">Reference proteome</keyword>
<dbReference type="GO" id="GO:0003676">
    <property type="term" value="F:nucleic acid binding"/>
    <property type="evidence" value="ECO:0007669"/>
    <property type="project" value="InterPro"/>
</dbReference>
<proteinExistence type="predicted"/>
<protein>
    <recommendedName>
        <fullName evidence="2">Endonuclease/exonuclease/phosphatase domain-containing protein</fullName>
    </recommendedName>
</protein>
<dbReference type="GeneID" id="7450790"/>
<feature type="compositionally biased region" description="Polar residues" evidence="1">
    <location>
        <begin position="1061"/>
        <end position="1086"/>
    </location>
</feature>
<accession>B8C8X0</accession>
<sequence length="3156" mass="355542">MVKQSSLKTTTWADQAQGFEFPSKQHTARGRTHGDVTATSSRNGNRYSPLDESQGSVRDSTLSQDDSNGPHRDNGGGYGTSQRREVYGRGGGRGRGRGQHRGPSTNYRGGTPIPLPPLRHREYTEELLSALVPLLKLPVSHPITLDGPEYASFTSNERTLLLLHIAAERGSKLWSGDKFDLADRWAFSHPEDIAAAINDQTIMQRAISRFSVETDLFPQFNARSSPLQYTTLMGDLIERLGTARQEDASLTSKSSRKIIFEIMTVYITRMIGDGTDERKLFDMLKSAPPKNLVTMLTSPNALYFFLYQRGEEKWGDPNKFEWNPLRVQRNVDFARITLAPLADDLLTPTSPSSVMEEATKSHSDQEEFGGEGGDEGFDHSSQQHSLSDRGKVTHSTDPEDWIIQEHKLRDPTKHMNLDMLRISQMYESNDWKSEVYPAVESYLTEHYSPYHSDILTQVQQWHLPVLMWYLREPGALAEAIREMGLERRKAIRDGVPNAHHLRMYGRDLHSSNDVATFQVTLTGTLRNGSIASTVREWAEYVLPLVHSMNHTMSIEPITSDRPGASLFDASSLPTADKDLLERYARLHDSTASDQRVRVTMRVQTSLDLGKLGLTNSLIAELESAKYRTWLQDVVGMAVSVERCPPPNFAPDVMILHSTQYDVEDDIRGEISRQMWEEVGYELLPTDCRFRFLTLRAPQLDTIVDRQASAVRQARMMCISFNPSKAEELLPQFLRLNQSSRSRYEARATHDFVYFPGHTSETFSTEEFAEVVDKQQQFIDERLVATVKGVPVTVDLRRLTGPQPKDTDRIEDTEAMLLEDTVFLYISHHTREHVFTPFAKIWPLLTTGGRMTGKYVFVGTKTGFPVMKEYLLEHFHSAMVDEFPELDWSQLTITLCTPPHFHGPATVIFPPPSPPEPPAIDDAVVRLPGTVTPAPKTRGGTVKTIGVSPANPLPRVKESPLLHIPVPSLTEQRIREIIREELQDVLNLDHVAREAASHAIDSLLHRLDRRDRQWQQDFVPHAVDLISRSVISSLDTARSHRDMPDVTIAASGDPTATDDVHTTSPSDKANGMCSHTTPPRRSADNTTMFLTPGDRVEDSFATGVNAAFAKSAVRLNDVIQTLSPIEGATGPGDGALPAESTPVNTTLDSLYRIGKEWDTDSEDGKIGVLSDSPWKNEEGVPLAISNLHRSRRGDSNQPELRPLKSRTGTQSTLHPDAATEDTSASTATSSAPTPTVTNLTNPTSTGIAGRTRKASKQAALATDLDSMRRFRPLSIRDWFTSGREEVTEDVELEEITAFGGNSDCKLDNNLRFAFQNVNGLRLESSGDRSELAMTIETLGIDIFGMAETNIHWNQEKTAVLSSLLQLVFGTGQIATSSSRTNGDGYLPGGTALIARGCSTGRICHRRGDRMGRFSYMALRGAEGCGVLFISAYRVCQSRGTLAGPDTAFMQQVEALRALGVHNPDPRDQILDDLTELISEWAAKGYHPLIGLDANASLDEARFSRFLDRNHLIDVVGHVTSGDPPPTYSRGQKRIDFILGDMHVCEAAVQGGSLGMHEGLFSDHTLQFVDFDQTRLFRNETYTPLSVQERQFTLNNSIKKNAFLKKLYEIHSHQRIGDRVAALAQAFSEEGTTEDLVQRYNRLDYEIRCSILAAANTQARKKFGYQWSPALVKAGMMTRLWRSITSSKRRRTQVTALAQQLANLLDMPIEKIDDLGIAACHSNLHAAVRRLRQVQRDDVAERLQWLESLAQEAAVDRPGEDWQLILRRLVTATKSKALHRKLTAILKPERTNLDHVDVPLERWYYSPSQDEVYEFDDGIFRAHTRIAEDLFDTHAVSKVLPADATVVETAVGNEGVRMFTPSLPSAPRWKKITKASEMEDWLLRRNKRHLQQMYLEESPPTHQSFTTITGQHGTSETVDAILEGGYNIDGTDLPLQMKQWLKTMQRTPQEKDLTIQVEMTPKQFQEAFKAADEKTSSSPSGLHYTLWKAIAEKDDLCAYFSTVLNLPFMYGFVNDRWTKGIDVMLAKQHGNSQIHMNRLIGLLEADFNTALKWYYPVQIMGNAESSGLNPNQWGGRANRTATMCATRKLLLWEYARYARRTTASFFGDLSSCLDRVHTSISSMVSQKFGMPKTVCECRAQTVKTMERFVRTAAGTSTKSYRQEDEDIPLSGEIQGKGDIMALWTLQSHTMLETHNSQCPGVILEHASDDTVSERTIDAYVDDADNYADAPETNDADEAITRLQTSAQVWADIVAATGGLMAFHKCNWQILVFTAVGGYVLYRSRTKFQDREIYLRNHKGLRSKIEYKAHTAANKGLGVMLCPTGDQKAEFARRLQQTRECVARIATSSLNITETETYLTLKTRVLPKITYSFPITSFTVRQLKSLAVLIDNAFIPKLGMSSKMKRIAVYAPLELGGANFPSIESLQDQMGIDHFVRSVQWGKELATDIRIVLSRVQLYSGLCTPFLEDCSIKLRHMEDGWLLHLRQRLAHLNGSIWVEEAWTPKLQRVGDASIMEVLTNLSDVTTGELIAANNCRMYLRVITLSDITTLDGRMIDKGLIDGSTRTESRLRWPMQPKPTVRMLDTFRRLLKRAFSTNHRLPSRQNISLATPLGEWLPVERHINYMMYRTSNKLYLREYVDDLEALPQVDPTGDVVTVPQLDTGIIWQYSEHPTGNYFLREQTIATIPPQAHPVSGYFRDERFFASSEYVMQPPPPNPPKQFPPTIVGESVLRNAQRLTVVSDGSMDPISGQAAFAWVITQQDRSGYIKRSKPIRTNPKYMSSFRSELEGVHDVISYLVTHHYTGQKIDLWCDNKWCIDALNKPGDFLDELGKAEGALLKATRNLLTEFVDITLHHIYGHQDDNNSYENLEFESQLNVDCDGEAKRQMRASSISGRTEAEPGTGAMLYLGDDMVTSHMAEQIQYAGQAPKMFEYIRERFEWTDHQCCSVNWKGIGAAKKRLTRPVSNRTTQMMYGWLNVGHQKIKFDQDGTCPCCGQHEEDQLHLYRCENVLMRETLRQGIQDMERTLYKVGMASPVYLGFIDAICKIVQLPRKTYALHCSHTLRAIERQESLGSDAILRGLHHVEWAYTLQSTWIPPRRYDDGTMEKKRDPFELSTVLIGETWKLFEGQWKMRNTILHSPDSFLLASEMTQLDRRSLFD</sequence>
<reference evidence="3 4" key="2">
    <citation type="journal article" date="2008" name="Nature">
        <title>The Phaeodactylum genome reveals the evolutionary history of diatom genomes.</title>
        <authorList>
            <person name="Bowler C."/>
            <person name="Allen A.E."/>
            <person name="Badger J.H."/>
            <person name="Grimwood J."/>
            <person name="Jabbari K."/>
            <person name="Kuo A."/>
            <person name="Maheswari U."/>
            <person name="Martens C."/>
            <person name="Maumus F."/>
            <person name="Otillar R.P."/>
            <person name="Rayko E."/>
            <person name="Salamov A."/>
            <person name="Vandepoele K."/>
            <person name="Beszteri B."/>
            <person name="Gruber A."/>
            <person name="Heijde M."/>
            <person name="Katinka M."/>
            <person name="Mock T."/>
            <person name="Valentin K."/>
            <person name="Verret F."/>
            <person name="Berges J.A."/>
            <person name="Brownlee C."/>
            <person name="Cadoret J.P."/>
            <person name="Chiovitti A."/>
            <person name="Choi C.J."/>
            <person name="Coesel S."/>
            <person name="De Martino A."/>
            <person name="Detter J.C."/>
            <person name="Durkin C."/>
            <person name="Falciatore A."/>
            <person name="Fournet J."/>
            <person name="Haruta M."/>
            <person name="Huysman M.J."/>
            <person name="Jenkins B.D."/>
            <person name="Jiroutova K."/>
            <person name="Jorgensen R.E."/>
            <person name="Joubert Y."/>
            <person name="Kaplan A."/>
            <person name="Kroger N."/>
            <person name="Kroth P.G."/>
            <person name="La Roche J."/>
            <person name="Lindquist E."/>
            <person name="Lommer M."/>
            <person name="Martin-Jezequel V."/>
            <person name="Lopez P.J."/>
            <person name="Lucas S."/>
            <person name="Mangogna M."/>
            <person name="McGinnis K."/>
            <person name="Medlin L.K."/>
            <person name="Montsant A."/>
            <person name="Oudot-Le Secq M.P."/>
            <person name="Napoli C."/>
            <person name="Obornik M."/>
            <person name="Parker M.S."/>
            <person name="Petit J.L."/>
            <person name="Porcel B.M."/>
            <person name="Poulsen N."/>
            <person name="Robison M."/>
            <person name="Rychlewski L."/>
            <person name="Rynearson T.A."/>
            <person name="Schmutz J."/>
            <person name="Shapiro H."/>
            <person name="Siaut M."/>
            <person name="Stanley M."/>
            <person name="Sussman M.R."/>
            <person name="Taylor A.R."/>
            <person name="Vardi A."/>
            <person name="von Dassow P."/>
            <person name="Vyverman W."/>
            <person name="Willis A."/>
            <person name="Wyrwicz L.S."/>
            <person name="Rokhsar D.S."/>
            <person name="Weissenbach J."/>
            <person name="Armbrust E.V."/>
            <person name="Green B.R."/>
            <person name="Van de Peer Y."/>
            <person name="Grigoriev I.V."/>
        </authorList>
    </citation>
    <scope>NUCLEOTIDE SEQUENCE [LARGE SCALE GENOMIC DNA]</scope>
    <source>
        <strain evidence="3 4">CCMP1335</strain>
    </source>
</reference>
<dbReference type="HOGENOM" id="CLU_226835_0_0_1"/>
<gene>
    <name evidence="3" type="ORF">THAPSDRAFT_8234</name>
</gene>
<feature type="compositionally biased region" description="Basic and acidic residues" evidence="1">
    <location>
        <begin position="386"/>
        <end position="398"/>
    </location>
</feature>
<dbReference type="InterPro" id="IPR036691">
    <property type="entry name" value="Endo/exonu/phosph_ase_sf"/>
</dbReference>
<organism evidence="3 4">
    <name type="scientific">Thalassiosira pseudonana</name>
    <name type="common">Marine diatom</name>
    <name type="synonym">Cyclotella nana</name>
    <dbReference type="NCBI Taxonomy" id="35128"/>
    <lineage>
        <taxon>Eukaryota</taxon>
        <taxon>Sar</taxon>
        <taxon>Stramenopiles</taxon>
        <taxon>Ochrophyta</taxon>
        <taxon>Bacillariophyta</taxon>
        <taxon>Coscinodiscophyceae</taxon>
        <taxon>Thalassiosirophycidae</taxon>
        <taxon>Thalassiosirales</taxon>
        <taxon>Thalassiosiraceae</taxon>
        <taxon>Thalassiosira</taxon>
    </lineage>
</organism>
<dbReference type="SUPFAM" id="SSF53098">
    <property type="entry name" value="Ribonuclease H-like"/>
    <property type="match status" value="1"/>
</dbReference>
<dbReference type="PaxDb" id="35128-Thaps8234"/>
<evidence type="ECO:0000313" key="3">
    <source>
        <dbReference type="EMBL" id="EED89950.1"/>
    </source>
</evidence>
<dbReference type="KEGG" id="tps:THAPSDRAFT_8234"/>
<dbReference type="EMBL" id="CM000646">
    <property type="protein sequence ID" value="EED89950.1"/>
    <property type="molecule type" value="Genomic_DNA"/>
</dbReference>
<dbReference type="Pfam" id="PF03372">
    <property type="entry name" value="Exo_endo_phos"/>
    <property type="match status" value="1"/>
</dbReference>
<dbReference type="Gene3D" id="3.60.10.10">
    <property type="entry name" value="Endonuclease/exonuclease/phosphatase"/>
    <property type="match status" value="1"/>
</dbReference>
<dbReference type="Gene3D" id="3.30.420.10">
    <property type="entry name" value="Ribonuclease H-like superfamily/Ribonuclease H"/>
    <property type="match status" value="1"/>
</dbReference>
<feature type="region of interest" description="Disordered" evidence="1">
    <location>
        <begin position="1184"/>
        <end position="1255"/>
    </location>
</feature>
<feature type="compositionally biased region" description="Polar residues" evidence="1">
    <location>
        <begin position="1"/>
        <end position="14"/>
    </location>
</feature>
<dbReference type="RefSeq" id="XP_002292754.1">
    <property type="nucleotide sequence ID" value="XM_002292718.1"/>
</dbReference>
<evidence type="ECO:0000259" key="2">
    <source>
        <dbReference type="Pfam" id="PF03372"/>
    </source>
</evidence>
<reference evidence="3 4" key="1">
    <citation type="journal article" date="2004" name="Science">
        <title>The genome of the diatom Thalassiosira pseudonana: ecology, evolution, and metabolism.</title>
        <authorList>
            <person name="Armbrust E.V."/>
            <person name="Berges J.A."/>
            <person name="Bowler C."/>
            <person name="Green B.R."/>
            <person name="Martinez D."/>
            <person name="Putnam N.H."/>
            <person name="Zhou S."/>
            <person name="Allen A.E."/>
            <person name="Apt K.E."/>
            <person name="Bechner M."/>
            <person name="Brzezinski M.A."/>
            <person name="Chaal B.K."/>
            <person name="Chiovitti A."/>
            <person name="Davis A.K."/>
            <person name="Demarest M.S."/>
            <person name="Detter J.C."/>
            <person name="Glavina T."/>
            <person name="Goodstein D."/>
            <person name="Hadi M.Z."/>
            <person name="Hellsten U."/>
            <person name="Hildebrand M."/>
            <person name="Jenkins B.D."/>
            <person name="Jurka J."/>
            <person name="Kapitonov V.V."/>
            <person name="Kroger N."/>
            <person name="Lau W.W."/>
            <person name="Lane T.W."/>
            <person name="Larimer F.W."/>
            <person name="Lippmeier J.C."/>
            <person name="Lucas S."/>
            <person name="Medina M."/>
            <person name="Montsant A."/>
            <person name="Obornik M."/>
            <person name="Parker M.S."/>
            <person name="Palenik B."/>
            <person name="Pazour G.J."/>
            <person name="Richardson P.M."/>
            <person name="Rynearson T.A."/>
            <person name="Saito M.A."/>
            <person name="Schwartz D.C."/>
            <person name="Thamatrakoln K."/>
            <person name="Valentin K."/>
            <person name="Vardi A."/>
            <person name="Wilkerson F.P."/>
            <person name="Rokhsar D.S."/>
        </authorList>
    </citation>
    <scope>NUCLEOTIDE SEQUENCE [LARGE SCALE GENOMIC DNA]</scope>
    <source>
        <strain evidence="3 4">CCMP1335</strain>
    </source>
</reference>
<feature type="compositionally biased region" description="Low complexity" evidence="1">
    <location>
        <begin position="1219"/>
        <end position="1244"/>
    </location>
</feature>
<name>B8C8X0_THAPS</name>
<feature type="compositionally biased region" description="Acidic residues" evidence="1">
    <location>
        <begin position="366"/>
        <end position="375"/>
    </location>
</feature>
<dbReference type="InterPro" id="IPR012337">
    <property type="entry name" value="RNaseH-like_sf"/>
</dbReference>
<dbReference type="Proteomes" id="UP000001449">
    <property type="component" value="Chromosome 10"/>
</dbReference>
<feature type="compositionally biased region" description="Polar residues" evidence="1">
    <location>
        <begin position="37"/>
        <end position="67"/>
    </location>
</feature>
<feature type="region of interest" description="Disordered" evidence="1">
    <location>
        <begin position="1048"/>
        <end position="1086"/>
    </location>
</feature>
<dbReference type="InterPro" id="IPR005135">
    <property type="entry name" value="Endo/exonuclease/phosphatase"/>
</dbReference>
<dbReference type="SUPFAM" id="SSF56219">
    <property type="entry name" value="DNase I-like"/>
    <property type="match status" value="1"/>
</dbReference>
<dbReference type="InParanoid" id="B8C8X0"/>
<feature type="region of interest" description="Disordered" evidence="1">
    <location>
        <begin position="347"/>
        <end position="398"/>
    </location>
</feature>